<gene>
    <name evidence="5" type="ORF">GCM10009105_32950</name>
</gene>
<keyword evidence="6" id="KW-1185">Reference proteome</keyword>
<organism evidence="5 6">
    <name type="scientific">Dokdonella soli</name>
    <dbReference type="NCBI Taxonomy" id="529810"/>
    <lineage>
        <taxon>Bacteria</taxon>
        <taxon>Pseudomonadati</taxon>
        <taxon>Pseudomonadota</taxon>
        <taxon>Gammaproteobacteria</taxon>
        <taxon>Lysobacterales</taxon>
        <taxon>Rhodanobacteraceae</taxon>
        <taxon>Dokdonella</taxon>
    </lineage>
</organism>
<dbReference type="PROSITE" id="PS51349">
    <property type="entry name" value="FMN_HYDROXY_ACID_DH_2"/>
    <property type="match status" value="1"/>
</dbReference>
<sequence>MKTFRPERTQRRRILRAFAALPIAGLPLTTLLGALARAHAEPAAVSDAALTAAAQILNVMDFEPLAKATLPPAHFAYLATGADDDQTVRLNHEAFSHYQIRSRRLIDVSHADLSTQVFGQPWTCPIYLSAVGSMRAFHPDGELAVARAAGAKSALMMLSTVATTSIEDAIAARGTPVWQQLYTTDDWSITQAIVRRAERAGSSAIVLTVDNLTGRNNETLERAKRVDTRDCAQCHVSDFAGYTRRKPMLAGLDLSHATELSPLNMSWDFFARLRGVVSGKLIIKGIVTAEDAALAVRHGADGIVVSNHGGRDEETLRPSIDCLPEVVAAVKRRVPVFVDGGIRRGTDVFKALALGATGVGIGRPYVWGLAAFGQSGVEAVIDLLTRELRQIMRQAGTPTIAAITPEHVIHG</sequence>
<evidence type="ECO:0000256" key="3">
    <source>
        <dbReference type="ARBA" id="ARBA00024042"/>
    </source>
</evidence>
<accession>A0ABN1IVE8</accession>
<dbReference type="PANTHER" id="PTHR10578:SF149">
    <property type="entry name" value="2-HYDROXYACID OXIDASE 2"/>
    <property type="match status" value="1"/>
</dbReference>
<evidence type="ECO:0000256" key="1">
    <source>
        <dbReference type="ARBA" id="ARBA00001917"/>
    </source>
</evidence>
<dbReference type="PIRSF" id="PIRSF000138">
    <property type="entry name" value="Al-hdrx_acd_dh"/>
    <property type="match status" value="1"/>
</dbReference>
<dbReference type="RefSeq" id="WP_343793126.1">
    <property type="nucleotide sequence ID" value="NZ_BAAAEU010000024.1"/>
</dbReference>
<dbReference type="PANTHER" id="PTHR10578">
    <property type="entry name" value="S -2-HYDROXY-ACID OXIDASE-RELATED"/>
    <property type="match status" value="1"/>
</dbReference>
<dbReference type="EMBL" id="BAAAEU010000024">
    <property type="protein sequence ID" value="GAA0722072.1"/>
    <property type="molecule type" value="Genomic_DNA"/>
</dbReference>
<keyword evidence="2" id="KW-0560">Oxidoreductase</keyword>
<comment type="cofactor">
    <cofactor evidence="1">
        <name>FMN</name>
        <dbReference type="ChEBI" id="CHEBI:58210"/>
    </cofactor>
</comment>
<dbReference type="Gene3D" id="3.20.20.70">
    <property type="entry name" value="Aldolase class I"/>
    <property type="match status" value="1"/>
</dbReference>
<dbReference type="SUPFAM" id="SSF51395">
    <property type="entry name" value="FMN-linked oxidoreductases"/>
    <property type="match status" value="1"/>
</dbReference>
<feature type="domain" description="FMN hydroxy acid dehydrogenase" evidence="4">
    <location>
        <begin position="51"/>
        <end position="411"/>
    </location>
</feature>
<evidence type="ECO:0000259" key="4">
    <source>
        <dbReference type="PROSITE" id="PS51349"/>
    </source>
</evidence>
<name>A0ABN1IVE8_9GAMM</name>
<comment type="caution">
    <text evidence="5">The sequence shown here is derived from an EMBL/GenBank/DDBJ whole genome shotgun (WGS) entry which is preliminary data.</text>
</comment>
<dbReference type="Pfam" id="PF01070">
    <property type="entry name" value="FMN_dh"/>
    <property type="match status" value="1"/>
</dbReference>
<proteinExistence type="inferred from homology"/>
<evidence type="ECO:0000256" key="2">
    <source>
        <dbReference type="ARBA" id="ARBA00023002"/>
    </source>
</evidence>
<protein>
    <submittedName>
        <fullName evidence="5">Alpha-hydroxy acid oxidase</fullName>
    </submittedName>
</protein>
<reference evidence="5 6" key="1">
    <citation type="journal article" date="2019" name="Int. J. Syst. Evol. Microbiol.">
        <title>The Global Catalogue of Microorganisms (GCM) 10K type strain sequencing project: providing services to taxonomists for standard genome sequencing and annotation.</title>
        <authorList>
            <consortium name="The Broad Institute Genomics Platform"/>
            <consortium name="The Broad Institute Genome Sequencing Center for Infectious Disease"/>
            <person name="Wu L."/>
            <person name="Ma J."/>
        </authorList>
    </citation>
    <scope>NUCLEOTIDE SEQUENCE [LARGE SCALE GENOMIC DNA]</scope>
    <source>
        <strain evidence="5 6">JCM 15421</strain>
    </source>
</reference>
<evidence type="ECO:0000313" key="5">
    <source>
        <dbReference type="EMBL" id="GAA0722072.1"/>
    </source>
</evidence>
<dbReference type="CDD" id="cd02809">
    <property type="entry name" value="alpha_hydroxyacid_oxid_FMN"/>
    <property type="match status" value="1"/>
</dbReference>
<comment type="similarity">
    <text evidence="3">Belongs to the FMN-dependent alpha-hydroxy acid dehydrogenase family.</text>
</comment>
<dbReference type="Proteomes" id="UP001501523">
    <property type="component" value="Unassembled WGS sequence"/>
</dbReference>
<dbReference type="InterPro" id="IPR013785">
    <property type="entry name" value="Aldolase_TIM"/>
</dbReference>
<dbReference type="InterPro" id="IPR037396">
    <property type="entry name" value="FMN_HAD"/>
</dbReference>
<dbReference type="InterPro" id="IPR000262">
    <property type="entry name" value="FMN-dep_DH"/>
</dbReference>
<dbReference type="InterPro" id="IPR012133">
    <property type="entry name" value="Alpha-hydoxy_acid_DH_FMN"/>
</dbReference>
<evidence type="ECO:0000313" key="6">
    <source>
        <dbReference type="Proteomes" id="UP001501523"/>
    </source>
</evidence>